<accession>A0A1N7RRQ1</accession>
<keyword evidence="2" id="KW-1185">Reference proteome</keyword>
<dbReference type="Proteomes" id="UP000187012">
    <property type="component" value="Unassembled WGS sequence"/>
</dbReference>
<proteinExistence type="predicted"/>
<gene>
    <name evidence="1" type="ORF">BN2475_120224</name>
</gene>
<organism evidence="1 2">
    <name type="scientific">Paraburkholderia ribeironis</name>
    <dbReference type="NCBI Taxonomy" id="1247936"/>
    <lineage>
        <taxon>Bacteria</taxon>
        <taxon>Pseudomonadati</taxon>
        <taxon>Pseudomonadota</taxon>
        <taxon>Betaproteobacteria</taxon>
        <taxon>Burkholderiales</taxon>
        <taxon>Burkholderiaceae</taxon>
        <taxon>Paraburkholderia</taxon>
    </lineage>
</organism>
<evidence type="ECO:0000313" key="2">
    <source>
        <dbReference type="Proteomes" id="UP000187012"/>
    </source>
</evidence>
<name>A0A1N7RRQ1_9BURK</name>
<sequence length="218" mass="25324">MPHAQRDHRDDDRRDAPQPGAVLLSAAAERHRHPAARQILARRSGHRQIRRGHSRLAPQRLRERRGIGTKHLRVTAHHAERERRVRQMADVARFERAQLDDGHLETRRHVFDRPAFRFTQLGQARANRRQRIDARLGNGLDHRPRDWRRMAFVCICVVRLRVLRLTHPKSFRVDSFSLVQPGQIEASCPNRRPFITKCAASCAASDRFCKLSFQSTVA</sequence>
<protein>
    <submittedName>
        <fullName evidence="1">Uncharacterized protein</fullName>
    </submittedName>
</protein>
<evidence type="ECO:0000313" key="1">
    <source>
        <dbReference type="EMBL" id="SIT37807.1"/>
    </source>
</evidence>
<dbReference type="EMBL" id="CYGX02000012">
    <property type="protein sequence ID" value="SIT37807.1"/>
    <property type="molecule type" value="Genomic_DNA"/>
</dbReference>
<dbReference type="AlphaFoldDB" id="A0A1N7RRQ1"/>
<reference evidence="1 2" key="1">
    <citation type="submission" date="2016-12" db="EMBL/GenBank/DDBJ databases">
        <authorList>
            <person name="Song W.-J."/>
            <person name="Kurnit D.M."/>
        </authorList>
    </citation>
    <scope>NUCLEOTIDE SEQUENCE [LARGE SCALE GENOMIC DNA]</scope>
    <source>
        <strain evidence="1 2">STM7296</strain>
    </source>
</reference>